<feature type="binding site" evidence="7 8">
    <location>
        <position position="106"/>
    </location>
    <ligand>
        <name>S-adenosyl-L-methionine</name>
        <dbReference type="ChEBI" id="CHEBI:59789"/>
    </ligand>
</feature>
<keyword evidence="11" id="KW-1185">Reference proteome</keyword>
<keyword evidence="4 7" id="KW-0808">Transferase</keyword>
<evidence type="ECO:0000256" key="6">
    <source>
        <dbReference type="ARBA" id="ARBA00022884"/>
    </source>
</evidence>
<sequence>MGVQPKKHLGQHFLTDQNICKKIVNQYTNFGGTHNVLEIGPGMGAITAHFLQNDAINLHVMEVDADSVAYLNSNYPSLHGKVHQQDFLKTDLSTFFEGEQFAVVGNFPYNISSQILFHCITYRNQIPEIMGMFQKEVAERVAEPPGSKKYGILSVLMQTYYDISYCFTVHENVFNPPPKVKSGVIRCIRNERTHLPCDETLFKKVVKATFNQRRKTIRNGLKVILDVQNLPAHPYLKQRAETLSVKQFIELTQLVEETIKSNAQ</sequence>
<evidence type="ECO:0000313" key="11">
    <source>
        <dbReference type="Proteomes" id="UP000236654"/>
    </source>
</evidence>
<dbReference type="RefSeq" id="WP_101333307.1">
    <property type="nucleotide sequence ID" value="NZ_PJNI01000001.1"/>
</dbReference>
<proteinExistence type="inferred from homology"/>
<dbReference type="InterPro" id="IPR011530">
    <property type="entry name" value="rRNA_adenine_dimethylase"/>
</dbReference>
<evidence type="ECO:0000256" key="1">
    <source>
        <dbReference type="ARBA" id="ARBA00022490"/>
    </source>
</evidence>
<keyword evidence="6 7" id="KW-0694">RNA-binding</keyword>
<dbReference type="NCBIfam" id="TIGR00755">
    <property type="entry name" value="ksgA"/>
    <property type="match status" value="1"/>
</dbReference>
<evidence type="ECO:0000256" key="7">
    <source>
        <dbReference type="HAMAP-Rule" id="MF_00607"/>
    </source>
</evidence>
<evidence type="ECO:0000256" key="5">
    <source>
        <dbReference type="ARBA" id="ARBA00022691"/>
    </source>
</evidence>
<comment type="function">
    <text evidence="7">Specifically dimethylates two adjacent adenosines (A1518 and A1519) in the loop of a conserved hairpin near the 3'-end of 16S rRNA in the 30S particle. May play a critical role in biogenesis of 30S subunits.</text>
</comment>
<evidence type="ECO:0000256" key="4">
    <source>
        <dbReference type="ARBA" id="ARBA00022679"/>
    </source>
</evidence>
<feature type="domain" description="Ribosomal RNA adenine methylase transferase N-terminal" evidence="9">
    <location>
        <begin position="19"/>
        <end position="191"/>
    </location>
</feature>
<keyword evidence="2 7" id="KW-0698">rRNA processing</keyword>
<comment type="similarity">
    <text evidence="7">Belongs to the class I-like SAM-binding methyltransferase superfamily. rRNA adenine N(6)-methyltransferase family. RsmA subfamily.</text>
</comment>
<feature type="binding site" evidence="7 8">
    <location>
        <position position="12"/>
    </location>
    <ligand>
        <name>S-adenosyl-L-methionine</name>
        <dbReference type="ChEBI" id="CHEBI:59789"/>
    </ligand>
</feature>
<evidence type="ECO:0000259" key="9">
    <source>
        <dbReference type="SMART" id="SM00650"/>
    </source>
</evidence>
<dbReference type="SUPFAM" id="SSF53335">
    <property type="entry name" value="S-adenosyl-L-methionine-dependent methyltransferases"/>
    <property type="match status" value="1"/>
</dbReference>
<protein>
    <recommendedName>
        <fullName evidence="7">Ribosomal RNA small subunit methyltransferase A</fullName>
        <ecNumber evidence="7">2.1.1.182</ecNumber>
    </recommendedName>
    <alternativeName>
        <fullName evidence="7">16S rRNA (adenine(1518)-N(6)/adenine(1519)-N(6))-dimethyltransferase</fullName>
    </alternativeName>
    <alternativeName>
        <fullName evidence="7">16S rRNA dimethyladenosine transferase</fullName>
    </alternativeName>
    <alternativeName>
        <fullName evidence="7">16S rRNA dimethylase</fullName>
    </alternativeName>
    <alternativeName>
        <fullName evidence="7">S-adenosylmethionine-6-N', N'-adenosyl(rRNA) dimethyltransferase</fullName>
    </alternativeName>
</protein>
<dbReference type="InterPro" id="IPR001737">
    <property type="entry name" value="KsgA/Erm"/>
</dbReference>
<dbReference type="SMART" id="SM00650">
    <property type="entry name" value="rADc"/>
    <property type="match status" value="1"/>
</dbReference>
<dbReference type="GO" id="GO:0003723">
    <property type="term" value="F:RNA binding"/>
    <property type="evidence" value="ECO:0007669"/>
    <property type="project" value="UniProtKB-UniRule"/>
</dbReference>
<comment type="subcellular location">
    <subcellularLocation>
        <location evidence="7">Cytoplasm</location>
    </subcellularLocation>
</comment>
<dbReference type="CDD" id="cd02440">
    <property type="entry name" value="AdoMet_MTases"/>
    <property type="match status" value="1"/>
</dbReference>
<dbReference type="InterPro" id="IPR029063">
    <property type="entry name" value="SAM-dependent_MTases_sf"/>
</dbReference>
<dbReference type="PROSITE" id="PS51689">
    <property type="entry name" value="SAM_RNA_A_N6_MT"/>
    <property type="match status" value="1"/>
</dbReference>
<comment type="caution">
    <text evidence="10">The sequence shown here is derived from an EMBL/GenBank/DDBJ whole genome shotgun (WGS) entry which is preliminary data.</text>
</comment>
<feature type="binding site" evidence="7 8">
    <location>
        <position position="62"/>
    </location>
    <ligand>
        <name>S-adenosyl-L-methionine</name>
        <dbReference type="ChEBI" id="CHEBI:59789"/>
    </ligand>
</feature>
<dbReference type="Gene3D" id="3.40.50.150">
    <property type="entry name" value="Vaccinia Virus protein VP39"/>
    <property type="match status" value="1"/>
</dbReference>
<organism evidence="10 11">
    <name type="scientific">Brumimicrobium salinarum</name>
    <dbReference type="NCBI Taxonomy" id="2058658"/>
    <lineage>
        <taxon>Bacteria</taxon>
        <taxon>Pseudomonadati</taxon>
        <taxon>Bacteroidota</taxon>
        <taxon>Flavobacteriia</taxon>
        <taxon>Flavobacteriales</taxon>
        <taxon>Crocinitomicaceae</taxon>
        <taxon>Brumimicrobium</taxon>
    </lineage>
</organism>
<dbReference type="PANTHER" id="PTHR11727">
    <property type="entry name" value="DIMETHYLADENOSINE TRANSFERASE"/>
    <property type="match status" value="1"/>
</dbReference>
<dbReference type="HAMAP" id="MF_00607">
    <property type="entry name" value="16SrRNA_methyltr_A"/>
    <property type="match status" value="1"/>
</dbReference>
<keyword evidence="3 7" id="KW-0489">Methyltransferase</keyword>
<evidence type="ECO:0000256" key="2">
    <source>
        <dbReference type="ARBA" id="ARBA00022552"/>
    </source>
</evidence>
<gene>
    <name evidence="7" type="primary">rsmA</name>
    <name evidence="7" type="synonym">ksgA</name>
    <name evidence="10" type="ORF">CW751_02155</name>
</gene>
<dbReference type="Pfam" id="PF00398">
    <property type="entry name" value="RrnaAD"/>
    <property type="match status" value="1"/>
</dbReference>
<feature type="binding site" evidence="7 8">
    <location>
        <position position="40"/>
    </location>
    <ligand>
        <name>S-adenosyl-L-methionine</name>
        <dbReference type="ChEBI" id="CHEBI:59789"/>
    </ligand>
</feature>
<dbReference type="InterPro" id="IPR020596">
    <property type="entry name" value="rRNA_Ade_Mease_Trfase_CS"/>
</dbReference>
<dbReference type="Gene3D" id="1.10.8.100">
    <property type="entry name" value="Ribosomal RNA adenine dimethylase-like, domain 2"/>
    <property type="match status" value="1"/>
</dbReference>
<accession>A0A2I0R6E8</accession>
<feature type="binding site" evidence="7 8">
    <location>
        <position position="86"/>
    </location>
    <ligand>
        <name>S-adenosyl-L-methionine</name>
        <dbReference type="ChEBI" id="CHEBI:59789"/>
    </ligand>
</feature>
<evidence type="ECO:0000256" key="8">
    <source>
        <dbReference type="PROSITE-ProRule" id="PRU01026"/>
    </source>
</evidence>
<dbReference type="InterPro" id="IPR023165">
    <property type="entry name" value="rRNA_Ade_diMease-like_C"/>
</dbReference>
<dbReference type="EMBL" id="PJNI01000001">
    <property type="protein sequence ID" value="PKR82162.1"/>
    <property type="molecule type" value="Genomic_DNA"/>
</dbReference>
<dbReference type="PANTHER" id="PTHR11727:SF7">
    <property type="entry name" value="DIMETHYLADENOSINE TRANSFERASE-RELATED"/>
    <property type="match status" value="1"/>
</dbReference>
<comment type="catalytic activity">
    <reaction evidence="7">
        <text>adenosine(1518)/adenosine(1519) in 16S rRNA + 4 S-adenosyl-L-methionine = N(6)-dimethyladenosine(1518)/N(6)-dimethyladenosine(1519) in 16S rRNA + 4 S-adenosyl-L-homocysteine + 4 H(+)</text>
        <dbReference type="Rhea" id="RHEA:19609"/>
        <dbReference type="Rhea" id="RHEA-COMP:10232"/>
        <dbReference type="Rhea" id="RHEA-COMP:10233"/>
        <dbReference type="ChEBI" id="CHEBI:15378"/>
        <dbReference type="ChEBI" id="CHEBI:57856"/>
        <dbReference type="ChEBI" id="CHEBI:59789"/>
        <dbReference type="ChEBI" id="CHEBI:74411"/>
        <dbReference type="ChEBI" id="CHEBI:74493"/>
        <dbReference type="EC" id="2.1.1.182"/>
    </reaction>
</comment>
<name>A0A2I0R6E8_9FLAO</name>
<dbReference type="OrthoDB" id="9814755at2"/>
<evidence type="ECO:0000313" key="10">
    <source>
        <dbReference type="EMBL" id="PKR82162.1"/>
    </source>
</evidence>
<reference evidence="10 11" key="1">
    <citation type="submission" date="2017-12" db="EMBL/GenBank/DDBJ databases">
        <title>The draft genome sequence of Brumimicrobium saltpan LHR20.</title>
        <authorList>
            <person name="Do Z.-J."/>
            <person name="Luo H.-R."/>
        </authorList>
    </citation>
    <scope>NUCLEOTIDE SEQUENCE [LARGE SCALE GENOMIC DNA]</scope>
    <source>
        <strain evidence="10 11">LHR20</strain>
    </source>
</reference>
<dbReference type="InterPro" id="IPR020598">
    <property type="entry name" value="rRNA_Ade_methylase_Trfase_N"/>
</dbReference>
<dbReference type="GO" id="GO:0005829">
    <property type="term" value="C:cytosol"/>
    <property type="evidence" value="ECO:0007669"/>
    <property type="project" value="TreeGrafter"/>
</dbReference>
<evidence type="ECO:0000256" key="3">
    <source>
        <dbReference type="ARBA" id="ARBA00022603"/>
    </source>
</evidence>
<dbReference type="FunFam" id="1.10.8.100:FF:000001">
    <property type="entry name" value="Ribosomal RNA small subunit methyltransferase A"/>
    <property type="match status" value="1"/>
</dbReference>
<feature type="binding site" evidence="7 8">
    <location>
        <position position="14"/>
    </location>
    <ligand>
        <name>S-adenosyl-L-methionine</name>
        <dbReference type="ChEBI" id="CHEBI:59789"/>
    </ligand>
</feature>
<dbReference type="Proteomes" id="UP000236654">
    <property type="component" value="Unassembled WGS sequence"/>
</dbReference>
<dbReference type="GO" id="GO:0052908">
    <property type="term" value="F:16S rRNA (adenine(1518)-N(6)/adenine(1519)-N(6))-dimethyltransferase activity"/>
    <property type="evidence" value="ECO:0007669"/>
    <property type="project" value="UniProtKB-EC"/>
</dbReference>
<keyword evidence="1 7" id="KW-0963">Cytoplasm</keyword>
<dbReference type="PROSITE" id="PS01131">
    <property type="entry name" value="RRNA_A_DIMETH"/>
    <property type="match status" value="1"/>
</dbReference>
<keyword evidence="5 7" id="KW-0949">S-adenosyl-L-methionine</keyword>
<dbReference type="EC" id="2.1.1.182" evidence="7"/>
<dbReference type="AlphaFoldDB" id="A0A2I0R6E8"/>